<dbReference type="Gene3D" id="3.40.50.1010">
    <property type="entry name" value="5'-nuclease"/>
    <property type="match status" value="1"/>
</dbReference>
<name>A0A0L0JYZ9_9ACTN</name>
<evidence type="ECO:0000313" key="1">
    <source>
        <dbReference type="EMBL" id="KND30811.1"/>
    </source>
</evidence>
<dbReference type="RefSeq" id="WP_050372984.1">
    <property type="nucleotide sequence ID" value="NZ_KQ257828.1"/>
</dbReference>
<comment type="caution">
    <text evidence="1">The sequence shown here is derived from an EMBL/GenBank/DDBJ whole genome shotgun (WGS) entry which is preliminary data.</text>
</comment>
<protein>
    <submittedName>
        <fullName evidence="1">DNA-binding protein</fullName>
    </submittedName>
</protein>
<reference evidence="2" key="1">
    <citation type="submission" date="2014-07" db="EMBL/GenBank/DDBJ databases">
        <title>Genome sequencing of plant-pathogenic Streptomyces species.</title>
        <authorList>
            <person name="Harrison J."/>
            <person name="Sapp M."/>
            <person name="Thwaites R."/>
            <person name="Studholme D.J."/>
        </authorList>
    </citation>
    <scope>NUCLEOTIDE SEQUENCE [LARGE SCALE GENOMIC DNA]</scope>
    <source>
        <strain evidence="2">NCPPB 4445</strain>
    </source>
</reference>
<dbReference type="OrthoDB" id="3292949at2"/>
<dbReference type="PATRIC" id="fig|42234.21.peg.5623"/>
<dbReference type="GO" id="GO:0003677">
    <property type="term" value="F:DNA binding"/>
    <property type="evidence" value="ECO:0007669"/>
    <property type="project" value="UniProtKB-KW"/>
</dbReference>
<dbReference type="InterPro" id="IPR029060">
    <property type="entry name" value="PIN-like_dom_sf"/>
</dbReference>
<dbReference type="Proteomes" id="UP000037151">
    <property type="component" value="Unassembled WGS sequence"/>
</dbReference>
<organism evidence="1 2">
    <name type="scientific">Streptomyces acidiscabies</name>
    <dbReference type="NCBI Taxonomy" id="42234"/>
    <lineage>
        <taxon>Bacteria</taxon>
        <taxon>Bacillati</taxon>
        <taxon>Actinomycetota</taxon>
        <taxon>Actinomycetes</taxon>
        <taxon>Kitasatosporales</taxon>
        <taxon>Streptomycetaceae</taxon>
        <taxon>Streptomyces</taxon>
    </lineage>
</organism>
<keyword evidence="1" id="KW-0238">DNA-binding</keyword>
<proteinExistence type="predicted"/>
<sequence length="130" mass="14033">MAGTLLLDSEGLSKLYLKDRTVMTLVQAAAEEGVRVATTVMTTLEADYARVHQARIQWVLSRIDVHEVTRAVGDHAAALLRDHRLRGHKYAIDAVLAAVAHTVPGPVTLLTSDPEDLSLLCGAAVEILKV</sequence>
<dbReference type="SUPFAM" id="SSF88723">
    <property type="entry name" value="PIN domain-like"/>
    <property type="match status" value="1"/>
</dbReference>
<dbReference type="EMBL" id="JPPY01000161">
    <property type="protein sequence ID" value="KND30811.1"/>
    <property type="molecule type" value="Genomic_DNA"/>
</dbReference>
<accession>A0A0L0JYZ9</accession>
<gene>
    <name evidence="1" type="ORF">IQ63_27280</name>
</gene>
<dbReference type="AlphaFoldDB" id="A0A0L0JYZ9"/>
<evidence type="ECO:0000313" key="2">
    <source>
        <dbReference type="Proteomes" id="UP000037151"/>
    </source>
</evidence>